<dbReference type="GO" id="GO:0099518">
    <property type="term" value="P:vesicle cytoskeletal trafficking"/>
    <property type="evidence" value="ECO:0007669"/>
    <property type="project" value="TreeGrafter"/>
</dbReference>
<feature type="compositionally biased region" description="Basic and acidic residues" evidence="2">
    <location>
        <begin position="637"/>
        <end position="649"/>
    </location>
</feature>
<dbReference type="GO" id="GO:0005802">
    <property type="term" value="C:trans-Golgi network"/>
    <property type="evidence" value="ECO:0007669"/>
    <property type="project" value="TreeGrafter"/>
</dbReference>
<dbReference type="InterPro" id="IPR038830">
    <property type="entry name" value="CCDC186"/>
</dbReference>
<feature type="coiled-coil region" evidence="1">
    <location>
        <begin position="176"/>
        <end position="288"/>
    </location>
</feature>
<evidence type="ECO:0008006" key="5">
    <source>
        <dbReference type="Google" id="ProtNLM"/>
    </source>
</evidence>
<dbReference type="EMBL" id="CAJPEV010000069">
    <property type="protein sequence ID" value="CAG0880028.1"/>
    <property type="molecule type" value="Genomic_DNA"/>
</dbReference>
<dbReference type="Proteomes" id="UP000677054">
    <property type="component" value="Unassembled WGS sequence"/>
</dbReference>
<dbReference type="AlphaFoldDB" id="A0A7R8ZYA1"/>
<dbReference type="EMBL" id="LR899586">
    <property type="protein sequence ID" value="CAD7240863.1"/>
    <property type="molecule type" value="Genomic_DNA"/>
</dbReference>
<dbReference type="GO" id="GO:0031267">
    <property type="term" value="F:small GTPase binding"/>
    <property type="evidence" value="ECO:0007669"/>
    <property type="project" value="TreeGrafter"/>
</dbReference>
<protein>
    <recommendedName>
        <fullName evidence="5">Coiled-coil domain-containing protein 186</fullName>
    </recommendedName>
</protein>
<name>A0A7R8ZYA1_9CRUS</name>
<feature type="region of interest" description="Disordered" evidence="2">
    <location>
        <begin position="619"/>
        <end position="674"/>
    </location>
</feature>
<dbReference type="PANTHER" id="PTHR18911:SF5">
    <property type="entry name" value="COILED-COIL DOMAIN-CONTAINING PROTEIN 186"/>
    <property type="match status" value="1"/>
</dbReference>
<feature type="coiled-coil region" evidence="1">
    <location>
        <begin position="792"/>
        <end position="819"/>
    </location>
</feature>
<proteinExistence type="predicted"/>
<organism evidence="3">
    <name type="scientific">Darwinula stevensoni</name>
    <dbReference type="NCBI Taxonomy" id="69355"/>
    <lineage>
        <taxon>Eukaryota</taxon>
        <taxon>Metazoa</taxon>
        <taxon>Ecdysozoa</taxon>
        <taxon>Arthropoda</taxon>
        <taxon>Crustacea</taxon>
        <taxon>Oligostraca</taxon>
        <taxon>Ostracoda</taxon>
        <taxon>Podocopa</taxon>
        <taxon>Podocopida</taxon>
        <taxon>Darwinulocopina</taxon>
        <taxon>Darwinuloidea</taxon>
        <taxon>Darwinulidae</taxon>
        <taxon>Darwinula</taxon>
    </lineage>
</organism>
<keyword evidence="4" id="KW-1185">Reference proteome</keyword>
<accession>A0A7R8ZYA1</accession>
<dbReference type="OrthoDB" id="5583482at2759"/>
<evidence type="ECO:0000313" key="4">
    <source>
        <dbReference type="Proteomes" id="UP000677054"/>
    </source>
</evidence>
<evidence type="ECO:0000313" key="3">
    <source>
        <dbReference type="EMBL" id="CAD7240863.1"/>
    </source>
</evidence>
<keyword evidence="1" id="KW-0175">Coiled coil</keyword>
<evidence type="ECO:0000256" key="2">
    <source>
        <dbReference type="SAM" id="MobiDB-lite"/>
    </source>
</evidence>
<gene>
    <name evidence="3" type="ORF">DSTB1V02_LOCUS868</name>
</gene>
<evidence type="ECO:0000256" key="1">
    <source>
        <dbReference type="SAM" id="Coils"/>
    </source>
</evidence>
<reference evidence="3" key="1">
    <citation type="submission" date="2020-11" db="EMBL/GenBank/DDBJ databases">
        <authorList>
            <person name="Tran Van P."/>
        </authorList>
    </citation>
    <scope>NUCLEOTIDE SEQUENCE</scope>
</reference>
<sequence>MASLSSLMSEEIQVVNEAVTSEPLADKPLGVFAEIPNMCTYRQNENAVLFISGQNAGECEASASGIQLDGPVSLSSHSSYTQSQISLDDLGSNEDLHHLSLSNYGPKSMEELNRLIMDSPDDDDSDSHSSLNLGVESINCLKQRIRSGEDKICEMEETISNLRSTTSDMQKELRDFEKCKQDLDTSKKNCKNLEEKVDKLQRMMEELRQTKEREFTSAKRDWENQFEMLRKQKQAADKDKEMMVMRYAQSEQMVIVVRNEKENLDKRMREMFKEREGLNNRIKILSADKVKLGNNLDAKCSEACQLVKEIEQLKEEINSRDIKIKWGQNKLKSEIENHKETQGKFEKALRQIQETREEAEQIRRDCQNMLRNYKESEQNQQKADQEREEEAQALIKAHADLEAVRKRQEETLDENNSLTIKVHQMERDRLEAEQQIGNLRETISQLRQEISEWKDKASSIDELHMKLQKEKEKVVQLQGEMEQIRQENNDLQTDMVVCRQKEAELLEFTAKLTEKNVCLQSEFRCLEAKSNHLEQENKAHVRHMEELEREVDSLRRDVEAVKAEKEKVEKEKEEMHQEGEKLQQKLMEAKDEIRVMKKRHSSSLKDLSRELQGTQQRLKAIERGRLPHPCLQNGYMESDRIPRASRDKNGPVSGKDTTSSGEARKSHSGDRNVQIALPAKAQPSEGDPNGIEGGENQLPSTQLLIERIVKLQQALARRKEKIEILEEHRRHLIRDLRKKSQIIQHYVEMMSKRGIMASLYRSRQADGTMTLDLSLEINHKLQTVLEDTLLKNMTLKENLNTLGNEIARLTQEKQEQLKKGIST</sequence>
<dbReference type="PANTHER" id="PTHR18911">
    <property type="entry name" value="CTCL TUMOR ANTIGEN HD-CL-01"/>
    <property type="match status" value="1"/>
</dbReference>